<dbReference type="InterPro" id="IPR001507">
    <property type="entry name" value="ZP_dom"/>
</dbReference>
<evidence type="ECO:0000256" key="1">
    <source>
        <dbReference type="SAM" id="MobiDB-lite"/>
    </source>
</evidence>
<proteinExistence type="predicted"/>
<reference evidence="4 5" key="1">
    <citation type="submission" date="2023-08" db="EMBL/GenBank/DDBJ databases">
        <title>A Necator americanus chromosomal reference genome.</title>
        <authorList>
            <person name="Ilik V."/>
            <person name="Petrzelkova K.J."/>
            <person name="Pardy F."/>
            <person name="Fuh T."/>
            <person name="Niatou-Singa F.S."/>
            <person name="Gouil Q."/>
            <person name="Baker L."/>
            <person name="Ritchie M.E."/>
            <person name="Jex A.R."/>
            <person name="Gazzola D."/>
            <person name="Li H."/>
            <person name="Toshio Fujiwara R."/>
            <person name="Zhan B."/>
            <person name="Aroian R.V."/>
            <person name="Pafco B."/>
            <person name="Schwarz E.M."/>
        </authorList>
    </citation>
    <scope>NUCLEOTIDE SEQUENCE [LARGE SCALE GENOMIC DNA]</scope>
    <source>
        <strain evidence="4 5">Aroian</strain>
        <tissue evidence="4">Whole animal</tissue>
    </source>
</reference>
<dbReference type="EMBL" id="JAVFWL010000003">
    <property type="protein sequence ID" value="KAK6745769.1"/>
    <property type="molecule type" value="Genomic_DNA"/>
</dbReference>
<gene>
    <name evidence="4" type="primary">Necator_chrIII.g12861</name>
    <name evidence="4" type="ORF">RB195_012094</name>
</gene>
<accession>A0ABR1D5G8</accession>
<feature type="region of interest" description="Disordered" evidence="1">
    <location>
        <begin position="123"/>
        <end position="146"/>
    </location>
</feature>
<feature type="transmembrane region" description="Helical" evidence="2">
    <location>
        <begin position="644"/>
        <end position="668"/>
    </location>
</feature>
<dbReference type="PANTHER" id="PTHR46560">
    <property type="entry name" value="CYPHER, ISOFORM B"/>
    <property type="match status" value="1"/>
</dbReference>
<keyword evidence="5" id="KW-1185">Reference proteome</keyword>
<feature type="compositionally biased region" description="Polar residues" evidence="1">
    <location>
        <begin position="443"/>
        <end position="452"/>
    </location>
</feature>
<dbReference type="Gene3D" id="2.60.40.4100">
    <property type="entry name" value="Zona pellucida, ZP-C domain"/>
    <property type="match status" value="1"/>
</dbReference>
<keyword evidence="2" id="KW-0812">Transmembrane</keyword>
<feature type="compositionally biased region" description="Polar residues" evidence="1">
    <location>
        <begin position="386"/>
        <end position="398"/>
    </location>
</feature>
<evidence type="ECO:0000256" key="2">
    <source>
        <dbReference type="SAM" id="Phobius"/>
    </source>
</evidence>
<dbReference type="PROSITE" id="PS51034">
    <property type="entry name" value="ZP_2"/>
    <property type="match status" value="1"/>
</dbReference>
<feature type="region of interest" description="Disordered" evidence="1">
    <location>
        <begin position="257"/>
        <end position="283"/>
    </location>
</feature>
<name>A0ABR1D5G8_NECAM</name>
<sequence length="680" mass="74492">MYSAQCSGQYVTPEVAAIRDVAAMCSSEGITASVTFDRAFNGKIYSYNYATVHECIYYNGMDLDTVLFSIPAHRCGTRLSRTSRNMVDQMENRVYVQMEKDAQTAADRQFLFVCQLADAKDEKEKSDSAVRRHPVSPTSDASGSYVIPPDDPDHLPFLNHNSIEPVKSNTVPRVSAFSSDGHLGNWPIPGAHPYTPGVSPVASWPRQPLPDPIIPANHPAYHSTRIALSEGGGARIAEEYATAPSIKVLSGTTPRNPFLPPSPASSTGPIVPARDLPRPASEFLDKPTIRVTTQRPIEPVPNFFTMRTPIEVFHPAGGVVPLIPALPPTITTTSTTMSPNAYVLPDAVMARNEIDTISGGTGPRIVYRGKATEIPAYPWNKPYPPSSTTAQPETASTPQDDIFKKTAIKMNKHIVHGGQDNAKVFKEEPPRIGVEFRTDGGNKITSTETGDFSPSRLVSTQEYLAPPAEMTLEIQHGIGPFAPIVSSPVKIGDNITLVVRSKSQIKGENVYDMFVHSCFASDGPGATKVDLIDKNGCVIRPQFVSPLNRTRDPSGMMYYFFRIIAFKFPGPDDVYFSCSIEITPFRNAPEICSPSRRFNRDVSPGNDMRLFDSVKVELEDQYETQRRASELNEDVCLSKSLSGVVAIVFATLLIAFIGSSFLAMSFYLKLSDHTKPVYAT</sequence>
<evidence type="ECO:0000313" key="4">
    <source>
        <dbReference type="EMBL" id="KAK6745769.1"/>
    </source>
</evidence>
<feature type="region of interest" description="Disordered" evidence="1">
    <location>
        <begin position="378"/>
        <end position="398"/>
    </location>
</feature>
<evidence type="ECO:0000259" key="3">
    <source>
        <dbReference type="PROSITE" id="PS51034"/>
    </source>
</evidence>
<dbReference type="PANTHER" id="PTHR46560:SF12">
    <property type="entry name" value="ZP DOMAIN-CONTAINING PROTEIN"/>
    <property type="match status" value="1"/>
</dbReference>
<keyword evidence="2" id="KW-1133">Transmembrane helix</keyword>
<feature type="region of interest" description="Disordered" evidence="1">
    <location>
        <begin position="433"/>
        <end position="452"/>
    </location>
</feature>
<comment type="caution">
    <text evidence="4">The sequence shown here is derived from an EMBL/GenBank/DDBJ whole genome shotgun (WGS) entry which is preliminary data.</text>
</comment>
<dbReference type="Proteomes" id="UP001303046">
    <property type="component" value="Unassembled WGS sequence"/>
</dbReference>
<dbReference type="InterPro" id="IPR057475">
    <property type="entry name" value="CUT_C"/>
</dbReference>
<keyword evidence="2" id="KW-0472">Membrane</keyword>
<evidence type="ECO:0000313" key="5">
    <source>
        <dbReference type="Proteomes" id="UP001303046"/>
    </source>
</evidence>
<dbReference type="InterPro" id="IPR042235">
    <property type="entry name" value="ZP-C_dom"/>
</dbReference>
<feature type="domain" description="ZP" evidence="3">
    <location>
        <begin position="24"/>
        <end position="599"/>
    </location>
</feature>
<dbReference type="Pfam" id="PF25301">
    <property type="entry name" value="CUT_C"/>
    <property type="match status" value="1"/>
</dbReference>
<organism evidence="4 5">
    <name type="scientific">Necator americanus</name>
    <name type="common">Human hookworm</name>
    <dbReference type="NCBI Taxonomy" id="51031"/>
    <lineage>
        <taxon>Eukaryota</taxon>
        <taxon>Metazoa</taxon>
        <taxon>Ecdysozoa</taxon>
        <taxon>Nematoda</taxon>
        <taxon>Chromadorea</taxon>
        <taxon>Rhabditida</taxon>
        <taxon>Rhabditina</taxon>
        <taxon>Rhabditomorpha</taxon>
        <taxon>Strongyloidea</taxon>
        <taxon>Ancylostomatidae</taxon>
        <taxon>Bunostominae</taxon>
        <taxon>Necator</taxon>
    </lineage>
</organism>
<protein>
    <recommendedName>
        <fullName evidence="3">ZP domain-containing protein</fullName>
    </recommendedName>
</protein>
<dbReference type="SMART" id="SM00241">
    <property type="entry name" value="ZP"/>
    <property type="match status" value="1"/>
</dbReference>